<organism evidence="1 2">
    <name type="scientific">Allomuricauda ruestringensis (strain DSM 13258 / CIP 107369 / LMG 19739 / B1)</name>
    <name type="common">Muricauda ruestringensis</name>
    <dbReference type="NCBI Taxonomy" id="886377"/>
    <lineage>
        <taxon>Bacteria</taxon>
        <taxon>Pseudomonadati</taxon>
        <taxon>Bacteroidota</taxon>
        <taxon>Flavobacteriia</taxon>
        <taxon>Flavobacteriales</taxon>
        <taxon>Flavobacteriaceae</taxon>
        <taxon>Flagellimonas</taxon>
    </lineage>
</organism>
<evidence type="ECO:0000313" key="1">
    <source>
        <dbReference type="EMBL" id="AEM71590.1"/>
    </source>
</evidence>
<evidence type="ECO:0000313" key="2">
    <source>
        <dbReference type="Proteomes" id="UP000008908"/>
    </source>
</evidence>
<dbReference type="EMBL" id="CP002999">
    <property type="protein sequence ID" value="AEM71590.1"/>
    <property type="molecule type" value="Genomic_DNA"/>
</dbReference>
<dbReference type="HOGENOM" id="CLU_1233884_0_0_10"/>
<reference evidence="1 2" key="2">
    <citation type="journal article" date="2012" name="Stand. Genomic Sci.">
        <title>Complete genome sequence of the facultatively anaerobic, appendaged bacterium Muricauda ruestringensis type strain (B1(T)).</title>
        <authorList>
            <person name="Huntemann M."/>
            <person name="Teshima H."/>
            <person name="Lapidus A."/>
            <person name="Nolan M."/>
            <person name="Lucas S."/>
            <person name="Hammon N."/>
            <person name="Deshpande S."/>
            <person name="Cheng J.F."/>
            <person name="Tapia R."/>
            <person name="Goodwin L.A."/>
            <person name="Pitluck S."/>
            <person name="Liolios K."/>
            <person name="Pagani I."/>
            <person name="Ivanova N."/>
            <person name="Mavromatis K."/>
            <person name="Mikhailova N."/>
            <person name="Pati A."/>
            <person name="Chen A."/>
            <person name="Palaniappan K."/>
            <person name="Land M."/>
            <person name="Hauser L."/>
            <person name="Pan C."/>
            <person name="Brambilla E.M."/>
            <person name="Rohde M."/>
            <person name="Spring S."/>
            <person name="Goker M."/>
            <person name="Detter J.C."/>
            <person name="Bristow J."/>
            <person name="Eisen J.A."/>
            <person name="Markowitz V."/>
            <person name="Hugenholtz P."/>
            <person name="Kyrpides N.C."/>
            <person name="Klenk H.P."/>
            <person name="Woyke T."/>
        </authorList>
    </citation>
    <scope>NUCLEOTIDE SEQUENCE [LARGE SCALE GENOMIC DNA]</scope>
    <source>
        <strain evidence="2">DSM 13258 / LMG 19739 / B1</strain>
    </source>
</reference>
<dbReference type="RefSeq" id="WP_014033871.1">
    <property type="nucleotide sequence ID" value="NC_015945.1"/>
</dbReference>
<protein>
    <submittedName>
        <fullName evidence="1">Uncharacterized protein</fullName>
    </submittedName>
</protein>
<dbReference type="OrthoDB" id="7992117at2"/>
<dbReference type="Proteomes" id="UP000008908">
    <property type="component" value="Chromosome"/>
</dbReference>
<accession>G2PQ84</accession>
<gene>
    <name evidence="1" type="ordered locus">Murru_2554</name>
</gene>
<dbReference type="AlphaFoldDB" id="G2PQ84"/>
<dbReference type="STRING" id="886377.Murru_2554"/>
<proteinExistence type="predicted"/>
<reference evidence="2" key="1">
    <citation type="submission" date="2011-08" db="EMBL/GenBank/DDBJ databases">
        <title>The complete genome of Muricauda ruestringensis DSM 13258.</title>
        <authorList>
            <person name="Lucas S."/>
            <person name="Han J."/>
            <person name="Lapidus A."/>
            <person name="Bruce D."/>
            <person name="Goodwin L."/>
            <person name="Pitluck S."/>
            <person name="Peters L."/>
            <person name="Kyrpides N."/>
            <person name="Mavromatis K."/>
            <person name="Ivanova N."/>
            <person name="Ovchinnikova G."/>
            <person name="Teshima H."/>
            <person name="Detter J.C."/>
            <person name="Tapia R."/>
            <person name="Han C."/>
            <person name="Land M."/>
            <person name="Hauser L."/>
            <person name="Markowitz V."/>
            <person name="Cheng J.-F."/>
            <person name="Hugenholtz P."/>
            <person name="Woyke T."/>
            <person name="Wu D."/>
            <person name="Spring S."/>
            <person name="Schroeder M."/>
            <person name="Brambilla E."/>
            <person name="Klenk H.-P."/>
            <person name="Eisen J.A."/>
        </authorList>
    </citation>
    <scope>NUCLEOTIDE SEQUENCE [LARGE SCALE GENOMIC DNA]</scope>
    <source>
        <strain evidence="2">DSM 13258 / LMG 19739 / B1</strain>
    </source>
</reference>
<keyword evidence="2" id="KW-1185">Reference proteome</keyword>
<name>G2PQ84_ALLRU</name>
<dbReference type="KEGG" id="mrs:Murru_2554"/>
<sequence>MANHCYNTITITGTDAELETLHTLLTKEKDHIDFEHVLKREIPFKDIYKVVGTKWFTPDIDFRDGELKLYGDSAWSPPVPFFETLVGTYPSLKVAMRFEEPGMGFGGELEINSDGTNIIFGGTYWQYMVYLDYESFYQNAISELQSCLEDGYISTETQLMEQDIFRWVYKEDRPKLLKKLWELTGLKLYTVTFEENPHIEERVFATSIDDLKQKSPKAVIKEDN</sequence>